<comment type="caution">
    <text evidence="2">The sequence shown here is derived from an EMBL/GenBank/DDBJ whole genome shotgun (WGS) entry which is preliminary data.</text>
</comment>
<feature type="region of interest" description="Disordered" evidence="1">
    <location>
        <begin position="171"/>
        <end position="191"/>
    </location>
</feature>
<organism evidence="2 3">
    <name type="scientific">Euplotes crassus</name>
    <dbReference type="NCBI Taxonomy" id="5936"/>
    <lineage>
        <taxon>Eukaryota</taxon>
        <taxon>Sar</taxon>
        <taxon>Alveolata</taxon>
        <taxon>Ciliophora</taxon>
        <taxon>Intramacronucleata</taxon>
        <taxon>Spirotrichea</taxon>
        <taxon>Hypotrichia</taxon>
        <taxon>Euplotida</taxon>
        <taxon>Euplotidae</taxon>
        <taxon>Moneuplotes</taxon>
    </lineage>
</organism>
<feature type="region of interest" description="Disordered" evidence="1">
    <location>
        <begin position="216"/>
        <end position="238"/>
    </location>
</feature>
<accession>A0AAD2D9T2</accession>
<name>A0AAD2D9T2_EUPCR</name>
<dbReference type="EMBL" id="CAMPGE010027180">
    <property type="protein sequence ID" value="CAI2384830.1"/>
    <property type="molecule type" value="Genomic_DNA"/>
</dbReference>
<evidence type="ECO:0000313" key="2">
    <source>
        <dbReference type="EMBL" id="CAI2384830.1"/>
    </source>
</evidence>
<dbReference type="AlphaFoldDB" id="A0AAD2D9T2"/>
<gene>
    <name evidence="2" type="ORF">ECRASSUSDP1_LOCUS26369</name>
</gene>
<protein>
    <submittedName>
        <fullName evidence="2">Uncharacterized protein</fullName>
    </submittedName>
</protein>
<keyword evidence="3" id="KW-1185">Reference proteome</keyword>
<evidence type="ECO:0000256" key="1">
    <source>
        <dbReference type="SAM" id="MobiDB-lite"/>
    </source>
</evidence>
<dbReference type="Proteomes" id="UP001295684">
    <property type="component" value="Unassembled WGS sequence"/>
</dbReference>
<reference evidence="2" key="1">
    <citation type="submission" date="2023-07" db="EMBL/GenBank/DDBJ databases">
        <authorList>
            <consortium name="AG Swart"/>
            <person name="Singh M."/>
            <person name="Singh A."/>
            <person name="Seah K."/>
            <person name="Emmerich C."/>
        </authorList>
    </citation>
    <scope>NUCLEOTIDE SEQUENCE</scope>
    <source>
        <strain evidence="2">DP1</strain>
    </source>
</reference>
<evidence type="ECO:0000313" key="3">
    <source>
        <dbReference type="Proteomes" id="UP001295684"/>
    </source>
</evidence>
<proteinExistence type="predicted"/>
<sequence>MANNDFWTQEEARCDFDGQFDEESSHSSPSIKMAVCLPSCVRHQSKLHSDQKLEVFSMRACENGKKRLGLQIKKTQSVIDKSEPYSQVHDLKKYKHMSPKALWGNQEEVSTVEARHKNLEKALKISVRATIKKDIQKRVNLDGGNKDRTNFKDFCQKHKDTLYKTSKEEIKQVGRQDHEKEKKKNSGQSIKQLLGTLVKRRRMSSIGEFKANINRSNSALRKQKRRSDDGYSMNPFQTSLSPVKVKDRSATLKEECVLVTMNDIEAIE</sequence>
<feature type="compositionally biased region" description="Basic and acidic residues" evidence="1">
    <location>
        <begin position="171"/>
        <end position="184"/>
    </location>
</feature>